<name>A0A3M7QEE9_BRAPC</name>
<keyword evidence="3" id="KW-1185">Reference proteome</keyword>
<feature type="compositionally biased region" description="Basic and acidic residues" evidence="1">
    <location>
        <begin position="190"/>
        <end position="202"/>
    </location>
</feature>
<dbReference type="OrthoDB" id="515313at2759"/>
<organism evidence="2 3">
    <name type="scientific">Brachionus plicatilis</name>
    <name type="common">Marine rotifer</name>
    <name type="synonym">Brachionus muelleri</name>
    <dbReference type="NCBI Taxonomy" id="10195"/>
    <lineage>
        <taxon>Eukaryota</taxon>
        <taxon>Metazoa</taxon>
        <taxon>Spiralia</taxon>
        <taxon>Gnathifera</taxon>
        <taxon>Rotifera</taxon>
        <taxon>Eurotatoria</taxon>
        <taxon>Monogononta</taxon>
        <taxon>Pseudotrocha</taxon>
        <taxon>Ploima</taxon>
        <taxon>Brachionidae</taxon>
        <taxon>Brachionus</taxon>
    </lineage>
</organism>
<keyword evidence="2" id="KW-0966">Cell projection</keyword>
<accession>A0A3M7QEE9</accession>
<reference evidence="2 3" key="1">
    <citation type="journal article" date="2018" name="Sci. Rep.">
        <title>Genomic signatures of local adaptation to the degree of environmental predictability in rotifers.</title>
        <authorList>
            <person name="Franch-Gras L."/>
            <person name="Hahn C."/>
            <person name="Garcia-Roger E.M."/>
            <person name="Carmona M.J."/>
            <person name="Serra M."/>
            <person name="Gomez A."/>
        </authorList>
    </citation>
    <scope>NUCLEOTIDE SEQUENCE [LARGE SCALE GENOMIC DNA]</scope>
    <source>
        <strain evidence="2">HYR1</strain>
    </source>
</reference>
<dbReference type="EMBL" id="REGN01006482">
    <property type="protein sequence ID" value="RNA09305.1"/>
    <property type="molecule type" value="Genomic_DNA"/>
</dbReference>
<feature type="compositionally biased region" description="Polar residues" evidence="1">
    <location>
        <begin position="224"/>
        <end position="238"/>
    </location>
</feature>
<sequence>MSRRASKNLSLNSSDDDDTESTRSSKITSKGNSSSSCSEISAHSNRPKSVDKKQYSRSSSRTKKSSDETSSEKSHINRPASRPQSNLRVSEQNSESDSASDSTVKKSYKSSNERFDRPRDSRTSDRKRQILKSSSSSRSRSNSPADSEKKADSDSDVDSTTMGSSILKIKIESKPPIDKDRLTRKSRQSYFEKPDSDSESDSKISSNRSKNSKKMNYAVDTDSQDSCNDMTDVSSLSSPKEKNKINFISDKYDEEMSVQRGRSTFYSALHQKSNTRPNSVNFNFTQNNPNSADFSEKTYGRELMRIEAQQRRMFNEFLKENGGKSRMIERPLRLTSSAINRQRDQQRIEKENQMILKRLLSVKSSKEVRRDNQLKDYEKIMGISDLNLTRNSVKSDLSTKRSLKSSVANSRVSSAKSNRRHTPFEYSNRTFSLSRKPEWNSRWIKK</sequence>
<feature type="compositionally biased region" description="Low complexity" evidence="1">
    <location>
        <begin position="22"/>
        <end position="44"/>
    </location>
</feature>
<feature type="compositionally biased region" description="Basic and acidic residues" evidence="1">
    <location>
        <begin position="169"/>
        <end position="183"/>
    </location>
</feature>
<dbReference type="STRING" id="10195.A0A3M7QEE9"/>
<keyword evidence="2" id="KW-0282">Flagellum</keyword>
<evidence type="ECO:0000256" key="1">
    <source>
        <dbReference type="SAM" id="MobiDB-lite"/>
    </source>
</evidence>
<feature type="compositionally biased region" description="Polar residues" evidence="1">
    <location>
        <begin position="82"/>
        <end position="102"/>
    </location>
</feature>
<comment type="caution">
    <text evidence="2">The sequence shown here is derived from an EMBL/GenBank/DDBJ whole genome shotgun (WGS) entry which is preliminary data.</text>
</comment>
<dbReference type="Proteomes" id="UP000276133">
    <property type="component" value="Unassembled WGS sequence"/>
</dbReference>
<protein>
    <submittedName>
        <fullName evidence="2">Cilia-and flagella-associated 97 isoform X1</fullName>
    </submittedName>
</protein>
<gene>
    <name evidence="2" type="ORF">BpHYR1_008996</name>
</gene>
<proteinExistence type="predicted"/>
<evidence type="ECO:0000313" key="2">
    <source>
        <dbReference type="EMBL" id="RNA09305.1"/>
    </source>
</evidence>
<dbReference type="AlphaFoldDB" id="A0A3M7QEE9"/>
<feature type="compositionally biased region" description="Basic and acidic residues" evidence="1">
    <location>
        <begin position="64"/>
        <end position="75"/>
    </location>
</feature>
<feature type="compositionally biased region" description="Basic and acidic residues" evidence="1">
    <location>
        <begin position="111"/>
        <end position="128"/>
    </location>
</feature>
<feature type="compositionally biased region" description="Low complexity" evidence="1">
    <location>
        <begin position="133"/>
        <end position="145"/>
    </location>
</feature>
<feature type="region of interest" description="Disordered" evidence="1">
    <location>
        <begin position="1"/>
        <end position="240"/>
    </location>
</feature>
<keyword evidence="2" id="KW-0969">Cilium</keyword>
<evidence type="ECO:0000313" key="3">
    <source>
        <dbReference type="Proteomes" id="UP000276133"/>
    </source>
</evidence>